<dbReference type="EMBL" id="DVHN01000123">
    <property type="protein sequence ID" value="HIR89180.1"/>
    <property type="molecule type" value="Genomic_DNA"/>
</dbReference>
<protein>
    <submittedName>
        <fullName evidence="1">Uncharacterized protein</fullName>
    </submittedName>
</protein>
<reference evidence="1" key="1">
    <citation type="submission" date="2020-10" db="EMBL/GenBank/DDBJ databases">
        <authorList>
            <person name="Gilroy R."/>
        </authorList>
    </citation>
    <scope>NUCLEOTIDE SEQUENCE</scope>
    <source>
        <strain evidence="1">ChiW13-3771</strain>
    </source>
</reference>
<evidence type="ECO:0000313" key="2">
    <source>
        <dbReference type="Proteomes" id="UP000824201"/>
    </source>
</evidence>
<organism evidence="1 2">
    <name type="scientific">Candidatus Fimimorpha faecalis</name>
    <dbReference type="NCBI Taxonomy" id="2840824"/>
    <lineage>
        <taxon>Bacteria</taxon>
        <taxon>Bacillati</taxon>
        <taxon>Bacillota</taxon>
        <taxon>Clostridia</taxon>
        <taxon>Eubacteriales</taxon>
        <taxon>Candidatus Fimimorpha</taxon>
    </lineage>
</organism>
<sequence length="90" mass="10643">MFHLVGKLIRNNRILADSTVCNDDIAMTRTKKIFAAIDTICHDFDLSIPIWLDSNISEFQRTSKTRFYKDNFIDEIDFDYFEIQVTQEDD</sequence>
<comment type="caution">
    <text evidence="1">The sequence shown here is derived from an EMBL/GenBank/DDBJ whole genome shotgun (WGS) entry which is preliminary data.</text>
</comment>
<accession>A0A9D1EFF4</accession>
<gene>
    <name evidence="1" type="ORF">IAC96_09540</name>
</gene>
<reference evidence="1" key="2">
    <citation type="journal article" date="2021" name="PeerJ">
        <title>Extensive microbial diversity within the chicken gut microbiome revealed by metagenomics and culture.</title>
        <authorList>
            <person name="Gilroy R."/>
            <person name="Ravi A."/>
            <person name="Getino M."/>
            <person name="Pursley I."/>
            <person name="Horton D.L."/>
            <person name="Alikhan N.F."/>
            <person name="Baker D."/>
            <person name="Gharbi K."/>
            <person name="Hall N."/>
            <person name="Watson M."/>
            <person name="Adriaenssens E.M."/>
            <person name="Foster-Nyarko E."/>
            <person name="Jarju S."/>
            <person name="Secka A."/>
            <person name="Antonio M."/>
            <person name="Oren A."/>
            <person name="Chaudhuri R.R."/>
            <person name="La Ragione R."/>
            <person name="Hildebrand F."/>
            <person name="Pallen M.J."/>
        </authorList>
    </citation>
    <scope>NUCLEOTIDE SEQUENCE</scope>
    <source>
        <strain evidence="1">ChiW13-3771</strain>
    </source>
</reference>
<name>A0A9D1EFF4_9FIRM</name>
<dbReference type="AlphaFoldDB" id="A0A9D1EFF4"/>
<proteinExistence type="predicted"/>
<dbReference type="Proteomes" id="UP000824201">
    <property type="component" value="Unassembled WGS sequence"/>
</dbReference>
<evidence type="ECO:0000313" key="1">
    <source>
        <dbReference type="EMBL" id="HIR89180.1"/>
    </source>
</evidence>